<proteinExistence type="inferred from homology"/>
<comment type="caution">
    <text evidence="6">The sequence shown here is derived from an EMBL/GenBank/DDBJ whole genome shotgun (WGS) entry which is preliminary data.</text>
</comment>
<organism evidence="6 7">
    <name type="scientific">Cardiosporidium cionae</name>
    <dbReference type="NCBI Taxonomy" id="476202"/>
    <lineage>
        <taxon>Eukaryota</taxon>
        <taxon>Sar</taxon>
        <taxon>Alveolata</taxon>
        <taxon>Apicomplexa</taxon>
        <taxon>Aconoidasida</taxon>
        <taxon>Nephromycida</taxon>
        <taxon>Cardiosporidium</taxon>
    </lineage>
</organism>
<reference evidence="6 7" key="1">
    <citation type="journal article" date="2020" name="bioRxiv">
        <title>Metabolic contributions of an alphaproteobacterial endosymbiont in the apicomplexan Cardiosporidium cionae.</title>
        <authorList>
            <person name="Hunter E.S."/>
            <person name="Paight C.J."/>
            <person name="Lane C.E."/>
        </authorList>
    </citation>
    <scope>NUCLEOTIDE SEQUENCE [LARGE SCALE GENOMIC DNA]</scope>
    <source>
        <strain evidence="6">ESH_2018</strain>
    </source>
</reference>
<dbReference type="PANTHER" id="PTHR11647:SF1">
    <property type="entry name" value="COLLAPSIN RESPONSE MEDIATOR PROTEIN"/>
    <property type="match status" value="1"/>
</dbReference>
<feature type="domain" description="Amidohydrolase-related" evidence="5">
    <location>
        <begin position="90"/>
        <end position="230"/>
    </location>
</feature>
<dbReference type="InterPro" id="IPR032466">
    <property type="entry name" value="Metal_Hydrolase"/>
</dbReference>
<sequence length="271" mass="29830">MSASHNFPSRLASVGLQFVLGYCLFAAQTKFLFALAQDTVSDILIRGGTVVTSQREFLSDVLIYKGKIVKLGRNIDSSKAKRVIDAEGKYILPGGIDPHTHLEMSFMGAIACDDFSSGHKAALAGGTTMHIDFVVPMEGSLLKGYEAYRKKARIAHMDYGFHLVINTYNEQIEKEMEILVKEKGINSFKFFLAYKGALMISDEHFLQGMLKAKELGAIVQVHAENGDAVAYGQQYIFEDLKIHGPEENVRVVGEATLAGLTLDESKNGFII</sequence>
<comment type="catalytic activity">
    <reaction evidence="3">
        <text>5,6-dihydrouracil + H2O = 3-(carbamoylamino)propanoate + H(+)</text>
        <dbReference type="Rhea" id="RHEA:16121"/>
        <dbReference type="ChEBI" id="CHEBI:11892"/>
        <dbReference type="ChEBI" id="CHEBI:15377"/>
        <dbReference type="ChEBI" id="CHEBI:15378"/>
        <dbReference type="ChEBI" id="CHEBI:15901"/>
        <dbReference type="EC" id="3.5.2.2"/>
    </reaction>
</comment>
<evidence type="ECO:0000256" key="4">
    <source>
        <dbReference type="ARBA" id="ARBA00039113"/>
    </source>
</evidence>
<dbReference type="SUPFAM" id="SSF51556">
    <property type="entry name" value="Metallo-dependent hydrolases"/>
    <property type="match status" value="1"/>
</dbReference>
<evidence type="ECO:0000313" key="6">
    <source>
        <dbReference type="EMBL" id="KAF8819195.1"/>
    </source>
</evidence>
<dbReference type="EC" id="3.5.2.2" evidence="4"/>
<gene>
    <name evidence="6" type="ORF">IE077_001436</name>
</gene>
<dbReference type="EMBL" id="JADAQX010000898">
    <property type="protein sequence ID" value="KAF8819195.1"/>
    <property type="molecule type" value="Genomic_DNA"/>
</dbReference>
<dbReference type="InterPro" id="IPR050378">
    <property type="entry name" value="Metallo-dep_Hydrolases_sf"/>
</dbReference>
<name>A0ABQ7J5H5_9APIC</name>
<dbReference type="Gene3D" id="3.20.20.140">
    <property type="entry name" value="Metal-dependent hydrolases"/>
    <property type="match status" value="1"/>
</dbReference>
<dbReference type="Proteomes" id="UP000823046">
    <property type="component" value="Unassembled WGS sequence"/>
</dbReference>
<evidence type="ECO:0000256" key="1">
    <source>
        <dbReference type="ARBA" id="ARBA00001947"/>
    </source>
</evidence>
<dbReference type="SUPFAM" id="SSF51338">
    <property type="entry name" value="Composite domain of metallo-dependent hydrolases"/>
    <property type="match status" value="1"/>
</dbReference>
<evidence type="ECO:0000259" key="5">
    <source>
        <dbReference type="Pfam" id="PF01979"/>
    </source>
</evidence>
<accession>A0ABQ7J5H5</accession>
<evidence type="ECO:0000313" key="7">
    <source>
        <dbReference type="Proteomes" id="UP000823046"/>
    </source>
</evidence>
<keyword evidence="7" id="KW-1185">Reference proteome</keyword>
<evidence type="ECO:0000256" key="3">
    <source>
        <dbReference type="ARBA" id="ARBA00036696"/>
    </source>
</evidence>
<dbReference type="Pfam" id="PF01979">
    <property type="entry name" value="Amidohydro_1"/>
    <property type="match status" value="1"/>
</dbReference>
<comment type="cofactor">
    <cofactor evidence="1">
        <name>Zn(2+)</name>
        <dbReference type="ChEBI" id="CHEBI:29105"/>
    </cofactor>
</comment>
<comment type="similarity">
    <text evidence="2">Belongs to the metallo-dependent hydrolases superfamily. Hydantoinase/dihydropyrimidinase family.</text>
</comment>
<feature type="non-terminal residue" evidence="6">
    <location>
        <position position="271"/>
    </location>
</feature>
<dbReference type="PANTHER" id="PTHR11647">
    <property type="entry name" value="HYDRANTOINASE/DIHYDROPYRIMIDINASE FAMILY MEMBER"/>
    <property type="match status" value="1"/>
</dbReference>
<protein>
    <recommendedName>
        <fullName evidence="4">dihydropyrimidinase</fullName>
        <ecNumber evidence="4">3.5.2.2</ecNumber>
    </recommendedName>
</protein>
<dbReference type="InterPro" id="IPR006680">
    <property type="entry name" value="Amidohydro-rel"/>
</dbReference>
<dbReference type="InterPro" id="IPR011059">
    <property type="entry name" value="Metal-dep_hydrolase_composite"/>
</dbReference>
<evidence type="ECO:0000256" key="2">
    <source>
        <dbReference type="ARBA" id="ARBA00008829"/>
    </source>
</evidence>